<organism evidence="1 2">
    <name type="scientific">Pluteus cervinus</name>
    <dbReference type="NCBI Taxonomy" id="181527"/>
    <lineage>
        <taxon>Eukaryota</taxon>
        <taxon>Fungi</taxon>
        <taxon>Dikarya</taxon>
        <taxon>Basidiomycota</taxon>
        <taxon>Agaricomycotina</taxon>
        <taxon>Agaricomycetes</taxon>
        <taxon>Agaricomycetidae</taxon>
        <taxon>Agaricales</taxon>
        <taxon>Pluteineae</taxon>
        <taxon>Pluteaceae</taxon>
        <taxon>Pluteus</taxon>
    </lineage>
</organism>
<reference evidence="1 2" key="1">
    <citation type="journal article" date="2019" name="Nat. Ecol. Evol.">
        <title>Megaphylogeny resolves global patterns of mushroom evolution.</title>
        <authorList>
            <person name="Varga T."/>
            <person name="Krizsan K."/>
            <person name="Foldi C."/>
            <person name="Dima B."/>
            <person name="Sanchez-Garcia M."/>
            <person name="Sanchez-Ramirez S."/>
            <person name="Szollosi G.J."/>
            <person name="Szarkandi J.G."/>
            <person name="Papp V."/>
            <person name="Albert L."/>
            <person name="Andreopoulos W."/>
            <person name="Angelini C."/>
            <person name="Antonin V."/>
            <person name="Barry K.W."/>
            <person name="Bougher N.L."/>
            <person name="Buchanan P."/>
            <person name="Buyck B."/>
            <person name="Bense V."/>
            <person name="Catcheside P."/>
            <person name="Chovatia M."/>
            <person name="Cooper J."/>
            <person name="Damon W."/>
            <person name="Desjardin D."/>
            <person name="Finy P."/>
            <person name="Geml J."/>
            <person name="Haridas S."/>
            <person name="Hughes K."/>
            <person name="Justo A."/>
            <person name="Karasinski D."/>
            <person name="Kautmanova I."/>
            <person name="Kiss B."/>
            <person name="Kocsube S."/>
            <person name="Kotiranta H."/>
            <person name="LaButti K.M."/>
            <person name="Lechner B.E."/>
            <person name="Liimatainen K."/>
            <person name="Lipzen A."/>
            <person name="Lukacs Z."/>
            <person name="Mihaltcheva S."/>
            <person name="Morgado L.N."/>
            <person name="Niskanen T."/>
            <person name="Noordeloos M.E."/>
            <person name="Ohm R.A."/>
            <person name="Ortiz-Santana B."/>
            <person name="Ovrebo C."/>
            <person name="Racz N."/>
            <person name="Riley R."/>
            <person name="Savchenko A."/>
            <person name="Shiryaev A."/>
            <person name="Soop K."/>
            <person name="Spirin V."/>
            <person name="Szebenyi C."/>
            <person name="Tomsovsky M."/>
            <person name="Tulloss R.E."/>
            <person name="Uehling J."/>
            <person name="Grigoriev I.V."/>
            <person name="Vagvolgyi C."/>
            <person name="Papp T."/>
            <person name="Martin F.M."/>
            <person name="Miettinen O."/>
            <person name="Hibbett D.S."/>
            <person name="Nagy L.G."/>
        </authorList>
    </citation>
    <scope>NUCLEOTIDE SEQUENCE [LARGE SCALE GENOMIC DNA]</scope>
    <source>
        <strain evidence="1 2">NL-1719</strain>
    </source>
</reference>
<dbReference type="Proteomes" id="UP000308600">
    <property type="component" value="Unassembled WGS sequence"/>
</dbReference>
<name>A0ACD3AP96_9AGAR</name>
<evidence type="ECO:0000313" key="1">
    <source>
        <dbReference type="EMBL" id="TFK67530.1"/>
    </source>
</evidence>
<proteinExistence type="predicted"/>
<gene>
    <name evidence="1" type="ORF">BDN72DRAFT_92685</name>
</gene>
<dbReference type="EMBL" id="ML208373">
    <property type="protein sequence ID" value="TFK67530.1"/>
    <property type="molecule type" value="Genomic_DNA"/>
</dbReference>
<sequence length="338" mass="37523">MFLWSVLRRSHVRSLRPPDFRFIHRMALLPGLQPYGVASIWAETLLYGVYVTLFCQSAFISFGRLSIRSLSAGIFTWASLFIYVLASVHIALALYCLLQDSVCLAGTPEGTTDFFEFERWERFLFNFISTVVEWITELLLIFRCYILWGQNVYIILPSCIVFVASVGVNIAVYHWWVKNGVIGPGLAKLALNSLLPLGFVQTIGTTGLIAFRIIHQHQESRASGIQSSRYRLSFFRVGRVMVDSAVLSGAQFTAAMILYAMNHPGQCIAIGIKVPITGIAFHLITIRMHSMYQSVISVSVEFQLTDGATGSGMRSQTNQDCTISALSDSEPGNAPAGQ</sequence>
<keyword evidence="2" id="KW-1185">Reference proteome</keyword>
<protein>
    <submittedName>
        <fullName evidence="1">Uncharacterized protein</fullName>
    </submittedName>
</protein>
<accession>A0ACD3AP96</accession>
<evidence type="ECO:0000313" key="2">
    <source>
        <dbReference type="Proteomes" id="UP000308600"/>
    </source>
</evidence>